<keyword evidence="3" id="KW-1185">Reference proteome</keyword>
<dbReference type="Proteomes" id="UP000594586">
    <property type="component" value="Chromosome"/>
</dbReference>
<dbReference type="AlphaFoldDB" id="A0A7T0PEH1"/>
<reference evidence="2 3" key="1">
    <citation type="submission" date="2020-11" db="EMBL/GenBank/DDBJ databases">
        <title>Corynebacterium sp. MC1420.</title>
        <authorList>
            <person name="Zhou J."/>
        </authorList>
    </citation>
    <scope>NUCLEOTIDE SEQUENCE [LARGE SCALE GENOMIC DNA]</scope>
    <source>
        <strain evidence="2 3">MC1420</strain>
    </source>
</reference>
<proteinExistence type="predicted"/>
<name>A0A7T0PEH1_9CORY</name>
<accession>A0A7T0PEH1</accession>
<protein>
    <submittedName>
        <fullName evidence="2">Universal stress protein</fullName>
    </submittedName>
</protein>
<dbReference type="EMBL" id="CP064955">
    <property type="protein sequence ID" value="QPK83206.1"/>
    <property type="molecule type" value="Genomic_DNA"/>
</dbReference>
<gene>
    <name evidence="2" type="ORF">G7Y29_10355</name>
</gene>
<dbReference type="RefSeq" id="WP_165003239.1">
    <property type="nucleotide sequence ID" value="NZ_CP064955.1"/>
</dbReference>
<dbReference type="InterPro" id="IPR006016">
    <property type="entry name" value="UspA"/>
</dbReference>
<dbReference type="KEGG" id="cqn:G7Y29_10355"/>
<evidence type="ECO:0000313" key="3">
    <source>
        <dbReference type="Proteomes" id="UP000594586"/>
    </source>
</evidence>
<evidence type="ECO:0000259" key="1">
    <source>
        <dbReference type="Pfam" id="PF00582"/>
    </source>
</evidence>
<evidence type="ECO:0000313" key="2">
    <source>
        <dbReference type="EMBL" id="QPK83206.1"/>
    </source>
</evidence>
<dbReference type="SUPFAM" id="SSF52402">
    <property type="entry name" value="Adenine nucleotide alpha hydrolases-like"/>
    <property type="match status" value="2"/>
</dbReference>
<organism evidence="2 3">
    <name type="scientific">Corynebacterium qintianiae</name>
    <dbReference type="NCBI Taxonomy" id="2709392"/>
    <lineage>
        <taxon>Bacteria</taxon>
        <taxon>Bacillati</taxon>
        <taxon>Actinomycetota</taxon>
        <taxon>Actinomycetes</taxon>
        <taxon>Mycobacteriales</taxon>
        <taxon>Corynebacteriaceae</taxon>
        <taxon>Corynebacterium</taxon>
    </lineage>
</organism>
<dbReference type="Pfam" id="PF00582">
    <property type="entry name" value="Usp"/>
    <property type="match status" value="1"/>
</dbReference>
<dbReference type="Gene3D" id="3.40.50.12370">
    <property type="match status" value="1"/>
</dbReference>
<feature type="domain" description="UspA" evidence="1">
    <location>
        <begin position="90"/>
        <end position="159"/>
    </location>
</feature>
<sequence length="330" mass="35948">MSLWPDSTHSAWAVDSDSPLRIVAGWNEADTETMQLACWLGKSTPISVQVVASAPTTWKSPGTANERVFRKWLQEESETFAQKAHSLLKKHVERNQWAAQPARMMASTNECASLQQAAQDFGADLVLLGSRAGRPKGTFFISSAADTLLETAPRPLVVAPKNLRLSKKGVTRVNYLFLGRDGFHHDSGLQSAAGLAVRMGVPIRLIVMSPDTLSEADFDASIDSPNNTAEWYESSLGQLDHVRDTVIESVPAALPAAHSASTSPLVVEAEVAVGRGWKKAVHSVQWKKGDLACFAFRHQNQLKRVFSHSCTGAFLRHVPTPALIFPRSTA</sequence>